<dbReference type="InterPro" id="IPR025734">
    <property type="entry name" value="EspG"/>
</dbReference>
<dbReference type="RefSeq" id="WP_075978341.1">
    <property type="nucleotide sequence ID" value="NZ_MKQR01000028.1"/>
</dbReference>
<gene>
    <name evidence="5" type="ORF">BJP25_03945</name>
</gene>
<accession>A0A1Q9LDQ3</accession>
<proteinExistence type="inferred from homology"/>
<keyword evidence="6" id="KW-1185">Reference proteome</keyword>
<name>A0A1Q9LDQ3_9PSEU</name>
<dbReference type="Proteomes" id="UP000186040">
    <property type="component" value="Unassembled WGS sequence"/>
</dbReference>
<dbReference type="EMBL" id="MKQR01000028">
    <property type="protein sequence ID" value="OLR90135.1"/>
    <property type="molecule type" value="Genomic_DNA"/>
</dbReference>
<comment type="subcellular location">
    <subcellularLocation>
        <location evidence="1">Cytoplasm</location>
    </subcellularLocation>
</comment>
<sequence>MVTELNLGFDQGADVDEAGAWLDPVEVDLLCAFAEVSPPFPLKVVPRGETTELRRQVFAGARARLAERGLADRRGPRGVAADLVRLLGADVGAVDLLVARRGRALGVVVLALGAEALLVTQDVRGDGGRVHVLAVPAHEVIEHVLALVPDHPPAMVSPFSLSRRALDAAHRAVLARAAAGDPLSPHEVDRLMAEHGVDEQSARRLTANLQPVLGNGQAGTAYRSARGRGWERAGEELRWLDTARGRFRLGGDPGSDWMSVNPLSGEELVVGLRTLAGGLWYR</sequence>
<evidence type="ECO:0000256" key="2">
    <source>
        <dbReference type="ARBA" id="ARBA00006411"/>
    </source>
</evidence>
<comment type="similarity">
    <text evidence="2">Belongs to the EspG family.</text>
</comment>
<dbReference type="Pfam" id="PF14011">
    <property type="entry name" value="ESX-1_EspG"/>
    <property type="match status" value="1"/>
</dbReference>
<keyword evidence="3" id="KW-0963">Cytoplasm</keyword>
<dbReference type="AlphaFoldDB" id="A0A1Q9LDQ3"/>
<keyword evidence="4" id="KW-0143">Chaperone</keyword>
<evidence type="ECO:0000313" key="5">
    <source>
        <dbReference type="EMBL" id="OLR90135.1"/>
    </source>
</evidence>
<organism evidence="5 6">
    <name type="scientific">Actinokineospora bangkokensis</name>
    <dbReference type="NCBI Taxonomy" id="1193682"/>
    <lineage>
        <taxon>Bacteria</taxon>
        <taxon>Bacillati</taxon>
        <taxon>Actinomycetota</taxon>
        <taxon>Actinomycetes</taxon>
        <taxon>Pseudonocardiales</taxon>
        <taxon>Pseudonocardiaceae</taxon>
        <taxon>Actinokineospora</taxon>
    </lineage>
</organism>
<comment type="caution">
    <text evidence="5">The sequence shown here is derived from an EMBL/GenBank/DDBJ whole genome shotgun (WGS) entry which is preliminary data.</text>
</comment>
<evidence type="ECO:0000313" key="6">
    <source>
        <dbReference type="Proteomes" id="UP000186040"/>
    </source>
</evidence>
<dbReference type="OrthoDB" id="3680115at2"/>
<evidence type="ECO:0000256" key="4">
    <source>
        <dbReference type="ARBA" id="ARBA00023186"/>
    </source>
</evidence>
<reference evidence="5 6" key="1">
    <citation type="submission" date="2016-10" db="EMBL/GenBank/DDBJ databases">
        <title>The Draft Genome Sequence of Actinokineospora bangkokensis 44EHWT reveals the biosynthetic pathway of antifungal compounds Thailandins with unusual extender unit butylmalonyl-CoA.</title>
        <authorList>
            <person name="Greule A."/>
            <person name="Intra B."/>
            <person name="Flemming S."/>
            <person name="Rommel M.G."/>
            <person name="Panbangred W."/>
            <person name="Bechthold A."/>
        </authorList>
    </citation>
    <scope>NUCLEOTIDE SEQUENCE [LARGE SCALE GENOMIC DNA]</scope>
    <source>
        <strain evidence="5 6">44EHW</strain>
    </source>
</reference>
<evidence type="ECO:0000256" key="1">
    <source>
        <dbReference type="ARBA" id="ARBA00004496"/>
    </source>
</evidence>
<protein>
    <recommendedName>
        <fullName evidence="7">ESX secretion-associated protein EspG</fullName>
    </recommendedName>
</protein>
<dbReference type="STRING" id="1193682.BJP25_03945"/>
<evidence type="ECO:0000256" key="3">
    <source>
        <dbReference type="ARBA" id="ARBA00022490"/>
    </source>
</evidence>
<evidence type="ECO:0008006" key="7">
    <source>
        <dbReference type="Google" id="ProtNLM"/>
    </source>
</evidence>